<evidence type="ECO:0000313" key="2">
    <source>
        <dbReference type="Proteomes" id="UP000420562"/>
    </source>
</evidence>
<dbReference type="Proteomes" id="UP000420562">
    <property type="component" value="Unassembled WGS sequence"/>
</dbReference>
<name>A0A7J4ZTR3_9BACT</name>
<accession>A0A7J4ZTR3</accession>
<dbReference type="EMBL" id="VZQZ01000002">
    <property type="protein sequence ID" value="KAB0666595.1"/>
    <property type="molecule type" value="Genomic_DNA"/>
</dbReference>
<dbReference type="RefSeq" id="WP_151127348.1">
    <property type="nucleotide sequence ID" value="NZ_VZQZ01000002.1"/>
</dbReference>
<dbReference type="AlphaFoldDB" id="A0A7J4ZTR3"/>
<proteinExistence type="predicted"/>
<gene>
    <name evidence="1" type="ORF">F6V25_04035</name>
</gene>
<organism evidence="1 2">
    <name type="scientific">Oryzomonas japonica</name>
    <dbReference type="NCBI Taxonomy" id="2603858"/>
    <lineage>
        <taxon>Bacteria</taxon>
        <taxon>Pseudomonadati</taxon>
        <taxon>Thermodesulfobacteriota</taxon>
        <taxon>Desulfuromonadia</taxon>
        <taxon>Geobacterales</taxon>
        <taxon>Geobacteraceae</taxon>
        <taxon>Oryzomonas</taxon>
    </lineage>
</organism>
<evidence type="ECO:0000313" key="1">
    <source>
        <dbReference type="EMBL" id="KAB0666595.1"/>
    </source>
</evidence>
<reference evidence="1 2" key="1">
    <citation type="submission" date="2019-09" db="EMBL/GenBank/DDBJ databases">
        <title>Geobacter sp. Red96, a novel strain isolated from paddy soil.</title>
        <authorList>
            <person name="Xu Z."/>
            <person name="Masuda Y."/>
            <person name="Itoh H."/>
            <person name="Senoo K."/>
        </authorList>
    </citation>
    <scope>NUCLEOTIDE SEQUENCE [LARGE SCALE GENOMIC DNA]</scope>
    <source>
        <strain evidence="1 2">Red96</strain>
    </source>
</reference>
<sequence>MNCTIEQFEDVVAKFKFFAESVELELSSEADGLRQELVVVCAELLATVREEIKAGADSIL</sequence>
<protein>
    <submittedName>
        <fullName evidence="1">Uncharacterized protein</fullName>
    </submittedName>
</protein>
<comment type="caution">
    <text evidence="1">The sequence shown here is derived from an EMBL/GenBank/DDBJ whole genome shotgun (WGS) entry which is preliminary data.</text>
</comment>
<keyword evidence="2" id="KW-1185">Reference proteome</keyword>